<dbReference type="CDD" id="cd01786">
    <property type="entry name" value="RA_STE50"/>
    <property type="match status" value="1"/>
</dbReference>
<evidence type="ECO:0000313" key="3">
    <source>
        <dbReference type="Proteomes" id="UP000053317"/>
    </source>
</evidence>
<feature type="domain" description="Ras-associating" evidence="1">
    <location>
        <begin position="258"/>
        <end position="316"/>
    </location>
</feature>
<sequence length="339" mass="38496">MEWSKNFSSRRAITVDTILEDEQDQMITQGLVISQQYSINELSKLEDEEMTEVDSPPSTSTSNRNIVITHIGGEDKRSGRISQMLDKLSNRARTPSPQPLSKKRTSVWLNELVFGDDTVSDPHPGVRQKRLSSVTTAQEPLQLLKRWTDHGEHYQRHYSIFDGSSTEKKDLFAESSFLFTDDLNNALTVKENAVDDHSISNLIDPIDKVKRVYTIPISPKTSISVNPKPKPQISRASIGISLPTIIENQDPSEIVYDEYLTSVLQNIGLHRESNSLFELFVTYGGQSRVLKSNDKPHLVFDQLQEFGLQPQFVLRRLPEFILEEVDDTLQLTEEPVSVE</sequence>
<dbReference type="InterPro" id="IPR000159">
    <property type="entry name" value="RA_dom"/>
</dbReference>
<proteinExistence type="predicted"/>
<reference evidence="2 3" key="1">
    <citation type="submission" date="2015-05" db="EMBL/GenBank/DDBJ databases">
        <title>Distinctive expansion of gene families associated with plant cell wall degradation and secondary metabolism in the genomes of grapevine trunk pathogens.</title>
        <authorList>
            <person name="Lawrence D.P."/>
            <person name="Travadon R."/>
            <person name="Rolshausen P.E."/>
            <person name="Baumgartner K."/>
        </authorList>
    </citation>
    <scope>NUCLEOTIDE SEQUENCE [LARGE SCALE GENOMIC DNA]</scope>
    <source>
        <strain evidence="2">UCRPC4</strain>
    </source>
</reference>
<reference evidence="2 3" key="2">
    <citation type="submission" date="2015-05" db="EMBL/GenBank/DDBJ databases">
        <authorList>
            <person name="Morales-Cruz A."/>
            <person name="Amrine K.C."/>
            <person name="Cantu D."/>
        </authorList>
    </citation>
    <scope>NUCLEOTIDE SEQUENCE [LARGE SCALE GENOMIC DNA]</scope>
    <source>
        <strain evidence="2">UCRPC4</strain>
    </source>
</reference>
<name>A0A0G2FYF5_PHACM</name>
<dbReference type="EMBL" id="LCWF01000155">
    <property type="protein sequence ID" value="KKY16803.1"/>
    <property type="molecule type" value="Genomic_DNA"/>
</dbReference>
<comment type="caution">
    <text evidence="2">The sequence shown here is derived from an EMBL/GenBank/DDBJ whole genome shotgun (WGS) entry which is preliminary data.</text>
</comment>
<dbReference type="Proteomes" id="UP000053317">
    <property type="component" value="Unassembled WGS sequence"/>
</dbReference>
<evidence type="ECO:0000313" key="2">
    <source>
        <dbReference type="EMBL" id="KKY16803.1"/>
    </source>
</evidence>
<protein>
    <submittedName>
        <fullName evidence="2">Putative ste50-like protein</fullName>
    </submittedName>
</protein>
<organism evidence="2 3">
    <name type="scientific">Phaeomoniella chlamydospora</name>
    <name type="common">Phaeoacremonium chlamydosporum</name>
    <dbReference type="NCBI Taxonomy" id="158046"/>
    <lineage>
        <taxon>Eukaryota</taxon>
        <taxon>Fungi</taxon>
        <taxon>Dikarya</taxon>
        <taxon>Ascomycota</taxon>
        <taxon>Pezizomycotina</taxon>
        <taxon>Eurotiomycetes</taxon>
        <taxon>Chaetothyriomycetidae</taxon>
        <taxon>Phaeomoniellales</taxon>
        <taxon>Phaeomoniellaceae</taxon>
        <taxon>Phaeomoniella</taxon>
    </lineage>
</organism>
<dbReference type="AlphaFoldDB" id="A0A0G2FYF5"/>
<dbReference type="GO" id="GO:0007165">
    <property type="term" value="P:signal transduction"/>
    <property type="evidence" value="ECO:0007669"/>
    <property type="project" value="InterPro"/>
</dbReference>
<dbReference type="Pfam" id="PF00788">
    <property type="entry name" value="RA"/>
    <property type="match status" value="1"/>
</dbReference>
<evidence type="ECO:0000259" key="1">
    <source>
        <dbReference type="Pfam" id="PF00788"/>
    </source>
</evidence>
<accession>A0A0G2FYF5</accession>
<keyword evidence="3" id="KW-1185">Reference proteome</keyword>
<gene>
    <name evidence="2" type="ORF">UCRPC4_g05760</name>
</gene>
<dbReference type="OrthoDB" id="1394818at2759"/>